<accession>A0A561VBJ9</accession>
<dbReference type="Proteomes" id="UP000316184">
    <property type="component" value="Unassembled WGS sequence"/>
</dbReference>
<feature type="transmembrane region" description="Helical" evidence="2">
    <location>
        <begin position="73"/>
        <end position="93"/>
    </location>
</feature>
<organism evidence="3 4">
    <name type="scientific">Saccharopolyspora dendranthemae</name>
    <dbReference type="NCBI Taxonomy" id="1181886"/>
    <lineage>
        <taxon>Bacteria</taxon>
        <taxon>Bacillati</taxon>
        <taxon>Actinomycetota</taxon>
        <taxon>Actinomycetes</taxon>
        <taxon>Pseudonocardiales</taxon>
        <taxon>Pseudonocardiaceae</taxon>
        <taxon>Saccharopolyspora</taxon>
    </lineage>
</organism>
<dbReference type="RefSeq" id="WP_145737628.1">
    <property type="nucleotide sequence ID" value="NZ_VIWX01000001.1"/>
</dbReference>
<reference evidence="3 4" key="1">
    <citation type="submission" date="2019-06" db="EMBL/GenBank/DDBJ databases">
        <title>Sequencing the genomes of 1000 actinobacteria strains.</title>
        <authorList>
            <person name="Klenk H.-P."/>
        </authorList>
    </citation>
    <scope>NUCLEOTIDE SEQUENCE [LARGE SCALE GENOMIC DNA]</scope>
    <source>
        <strain evidence="3 4">DSM 46699</strain>
    </source>
</reference>
<keyword evidence="2" id="KW-1133">Transmembrane helix</keyword>
<feature type="transmembrane region" description="Helical" evidence="2">
    <location>
        <begin position="46"/>
        <end position="67"/>
    </location>
</feature>
<evidence type="ECO:0000313" key="4">
    <source>
        <dbReference type="Proteomes" id="UP000316184"/>
    </source>
</evidence>
<protein>
    <submittedName>
        <fullName evidence="3">Uncharacterized protein</fullName>
    </submittedName>
</protein>
<gene>
    <name evidence="3" type="ORF">FHU35_111556</name>
</gene>
<keyword evidence="4" id="KW-1185">Reference proteome</keyword>
<evidence type="ECO:0000256" key="1">
    <source>
        <dbReference type="SAM" id="MobiDB-lite"/>
    </source>
</evidence>
<sequence>MAFRAAQPVTAGLSRLAQLDGGERARIIRQLGQQHPVFRSMLRQAIIARAVAFGSAMVLGASVVTLAQGFDTWIVAGLVFAGMGGFCYVAVTLTSSRFDLLMAVLGAHRTDELHSRLITEQIYGDEVAQVEPLPERPAQQVVSSHALGSRLTGEPSSAH</sequence>
<feature type="region of interest" description="Disordered" evidence="1">
    <location>
        <begin position="136"/>
        <end position="159"/>
    </location>
</feature>
<keyword evidence="2" id="KW-0812">Transmembrane</keyword>
<proteinExistence type="predicted"/>
<dbReference type="AlphaFoldDB" id="A0A561VBJ9"/>
<evidence type="ECO:0000256" key="2">
    <source>
        <dbReference type="SAM" id="Phobius"/>
    </source>
</evidence>
<name>A0A561VBJ9_9PSEU</name>
<evidence type="ECO:0000313" key="3">
    <source>
        <dbReference type="EMBL" id="TWG08927.1"/>
    </source>
</evidence>
<keyword evidence="2" id="KW-0472">Membrane</keyword>
<dbReference type="OrthoDB" id="3683499at2"/>
<comment type="caution">
    <text evidence="3">The sequence shown here is derived from an EMBL/GenBank/DDBJ whole genome shotgun (WGS) entry which is preliminary data.</text>
</comment>
<dbReference type="EMBL" id="VIWX01000001">
    <property type="protein sequence ID" value="TWG08927.1"/>
    <property type="molecule type" value="Genomic_DNA"/>
</dbReference>